<dbReference type="AlphaFoldDB" id="A0A3M0KDQ4"/>
<dbReference type="PANTHER" id="PTHR33395:SF22">
    <property type="entry name" value="REVERSE TRANSCRIPTASE DOMAIN-CONTAINING PROTEIN"/>
    <property type="match status" value="1"/>
</dbReference>
<reference evidence="1 2" key="1">
    <citation type="submission" date="2018-07" db="EMBL/GenBank/DDBJ databases">
        <title>A high quality draft genome assembly of the barn swallow (H. rustica rustica).</title>
        <authorList>
            <person name="Formenti G."/>
            <person name="Chiara M."/>
            <person name="Poveda L."/>
            <person name="Francoijs K.-J."/>
            <person name="Bonisoli-Alquati A."/>
            <person name="Canova L."/>
            <person name="Gianfranceschi L."/>
            <person name="Horner D.S."/>
            <person name="Saino N."/>
        </authorList>
    </citation>
    <scope>NUCLEOTIDE SEQUENCE [LARGE SCALE GENOMIC DNA]</scope>
    <source>
        <strain evidence="1">Chelidonia</strain>
        <tissue evidence="1">Blood</tissue>
    </source>
</reference>
<gene>
    <name evidence="1" type="ORF">DUI87_14412</name>
</gene>
<evidence type="ECO:0000313" key="2">
    <source>
        <dbReference type="Proteomes" id="UP000269221"/>
    </source>
</evidence>
<evidence type="ECO:0008006" key="3">
    <source>
        <dbReference type="Google" id="ProtNLM"/>
    </source>
</evidence>
<dbReference type="GO" id="GO:0061343">
    <property type="term" value="P:cell adhesion involved in heart morphogenesis"/>
    <property type="evidence" value="ECO:0007669"/>
    <property type="project" value="TreeGrafter"/>
</dbReference>
<accession>A0A3M0KDQ4</accession>
<keyword evidence="2" id="KW-1185">Reference proteome</keyword>
<organism evidence="1 2">
    <name type="scientific">Hirundo rustica rustica</name>
    <dbReference type="NCBI Taxonomy" id="333673"/>
    <lineage>
        <taxon>Eukaryota</taxon>
        <taxon>Metazoa</taxon>
        <taxon>Chordata</taxon>
        <taxon>Craniata</taxon>
        <taxon>Vertebrata</taxon>
        <taxon>Euteleostomi</taxon>
        <taxon>Archelosauria</taxon>
        <taxon>Archosauria</taxon>
        <taxon>Dinosauria</taxon>
        <taxon>Saurischia</taxon>
        <taxon>Theropoda</taxon>
        <taxon>Coelurosauria</taxon>
        <taxon>Aves</taxon>
        <taxon>Neognathae</taxon>
        <taxon>Neoaves</taxon>
        <taxon>Telluraves</taxon>
        <taxon>Australaves</taxon>
        <taxon>Passeriformes</taxon>
        <taxon>Sylvioidea</taxon>
        <taxon>Hirundinidae</taxon>
        <taxon>Hirundo</taxon>
    </lineage>
</organism>
<evidence type="ECO:0000313" key="1">
    <source>
        <dbReference type="EMBL" id="RMC09404.1"/>
    </source>
</evidence>
<dbReference type="OrthoDB" id="9220945at2759"/>
<dbReference type="STRING" id="333673.A0A3M0KDQ4"/>
<dbReference type="GO" id="GO:0031012">
    <property type="term" value="C:extracellular matrix"/>
    <property type="evidence" value="ECO:0007669"/>
    <property type="project" value="TreeGrafter"/>
</dbReference>
<dbReference type="PANTHER" id="PTHR33395">
    <property type="entry name" value="TRANSCRIPTASE, PUTATIVE-RELATED-RELATED"/>
    <property type="match status" value="1"/>
</dbReference>
<dbReference type="EMBL" id="QRBI01000116">
    <property type="protein sequence ID" value="RMC09404.1"/>
    <property type="molecule type" value="Genomic_DNA"/>
</dbReference>
<comment type="caution">
    <text evidence="1">The sequence shown here is derived from an EMBL/GenBank/DDBJ whole genome shotgun (WGS) entry which is preliminary data.</text>
</comment>
<sequence length="125" mass="14447">MAKEEVFNALFASVFNMDDKPRGSQCPGLEDHDWEIDQLPLDPEIVRDLLLRLDPYNSMGPDEIHLRILKELLMSSQKLSIIFELCWESGEDPADWKMENIVLIFKKGKKEGPWNLQTSKSHFSA</sequence>
<protein>
    <recommendedName>
        <fullName evidence="3">Reverse transcriptase domain-containing protein</fullName>
    </recommendedName>
</protein>
<dbReference type="GO" id="GO:0007508">
    <property type="term" value="P:larval heart development"/>
    <property type="evidence" value="ECO:0007669"/>
    <property type="project" value="TreeGrafter"/>
</dbReference>
<dbReference type="Proteomes" id="UP000269221">
    <property type="component" value="Unassembled WGS sequence"/>
</dbReference>
<name>A0A3M0KDQ4_HIRRU</name>
<proteinExistence type="predicted"/>